<evidence type="ECO:0000256" key="1">
    <source>
        <dbReference type="SAM" id="MobiDB-lite"/>
    </source>
</evidence>
<feature type="region of interest" description="Disordered" evidence="1">
    <location>
        <begin position="61"/>
        <end position="86"/>
    </location>
</feature>
<comment type="caution">
    <text evidence="2">The sequence shown here is derived from an EMBL/GenBank/DDBJ whole genome shotgun (WGS) entry which is preliminary data.</text>
</comment>
<feature type="compositionally biased region" description="Low complexity" evidence="1">
    <location>
        <begin position="73"/>
        <end position="86"/>
    </location>
</feature>
<organism evidence="2 3">
    <name type="scientific">Monilinia laxa</name>
    <name type="common">Brown rot fungus</name>
    <name type="synonym">Sclerotinia laxa</name>
    <dbReference type="NCBI Taxonomy" id="61186"/>
    <lineage>
        <taxon>Eukaryota</taxon>
        <taxon>Fungi</taxon>
        <taxon>Dikarya</taxon>
        <taxon>Ascomycota</taxon>
        <taxon>Pezizomycotina</taxon>
        <taxon>Leotiomycetes</taxon>
        <taxon>Helotiales</taxon>
        <taxon>Sclerotiniaceae</taxon>
        <taxon>Monilinia</taxon>
    </lineage>
</organism>
<accession>A0A5N6KI73</accession>
<name>A0A5N6KI73_MONLA</name>
<dbReference type="EMBL" id="VIGI01000002">
    <property type="protein sequence ID" value="KAB8303476.1"/>
    <property type="molecule type" value="Genomic_DNA"/>
</dbReference>
<evidence type="ECO:0000313" key="2">
    <source>
        <dbReference type="EMBL" id="KAB8303476.1"/>
    </source>
</evidence>
<reference evidence="2 3" key="1">
    <citation type="submission" date="2019-06" db="EMBL/GenBank/DDBJ databases">
        <title>Genome Sequence of the Brown Rot Fungal Pathogen Monilinia laxa.</title>
        <authorList>
            <person name="De Miccolis Angelini R.M."/>
            <person name="Landi L."/>
            <person name="Abate D."/>
            <person name="Pollastro S."/>
            <person name="Romanazzi G."/>
            <person name="Faretra F."/>
        </authorList>
    </citation>
    <scope>NUCLEOTIDE SEQUENCE [LARGE SCALE GENOMIC DNA]</scope>
    <source>
        <strain evidence="2 3">Mlax316</strain>
    </source>
</reference>
<keyword evidence="3" id="KW-1185">Reference proteome</keyword>
<proteinExistence type="predicted"/>
<evidence type="ECO:0000313" key="3">
    <source>
        <dbReference type="Proteomes" id="UP000326757"/>
    </source>
</evidence>
<dbReference type="AlphaFoldDB" id="A0A5N6KI73"/>
<sequence>MIQVSSSVPRSPHFYLQPSLLPLSHFLCAKIANRTYVHAMLILEISLIIHTSIFSSQPTFTSRHVLDPPTSPVPSVSPSTLSSLRH</sequence>
<gene>
    <name evidence="2" type="ORF">EYC80_004894</name>
</gene>
<dbReference type="Proteomes" id="UP000326757">
    <property type="component" value="Unassembled WGS sequence"/>
</dbReference>
<protein>
    <submittedName>
        <fullName evidence="2">Uncharacterized protein</fullName>
    </submittedName>
</protein>